<protein>
    <submittedName>
        <fullName evidence="1">Uncharacterized protein</fullName>
    </submittedName>
</protein>
<comment type="caution">
    <text evidence="1">The sequence shown here is derived from an EMBL/GenBank/DDBJ whole genome shotgun (WGS) entry which is preliminary data.</text>
</comment>
<name>A0ABU5NJE5_9BACI</name>
<reference evidence="1 2" key="1">
    <citation type="submission" date="2023-12" db="EMBL/GenBank/DDBJ databases">
        <title>Genome comparison identifies genes involved in endophytic behavior of Lysinibacillus irui and provides insights into its role as a plant-growth promoting bacterium.</title>
        <authorList>
            <person name="Hilario S."/>
            <person name="Matos I."/>
            <person name="Goncalves M.F.M."/>
            <person name="Pardo C.A."/>
            <person name="Santos M.J."/>
        </authorList>
    </citation>
    <scope>NUCLEOTIDE SEQUENCE [LARGE SCALE GENOMIC DNA]</scope>
    <source>
        <strain evidence="1 2">B3</strain>
    </source>
</reference>
<evidence type="ECO:0000313" key="1">
    <source>
        <dbReference type="EMBL" id="MEA0976158.1"/>
    </source>
</evidence>
<dbReference type="RefSeq" id="WP_322611180.1">
    <property type="nucleotide sequence ID" value="NZ_JAXLNX010000006.1"/>
</dbReference>
<dbReference type="Proteomes" id="UP001289615">
    <property type="component" value="Unassembled WGS sequence"/>
</dbReference>
<accession>A0ABU5NJE5</accession>
<dbReference type="EMBL" id="JAXUIA010000003">
    <property type="protein sequence ID" value="MEA0976158.1"/>
    <property type="molecule type" value="Genomic_DNA"/>
</dbReference>
<keyword evidence="2" id="KW-1185">Reference proteome</keyword>
<organism evidence="1 2">
    <name type="scientific">Lysinibacillus irui</name>
    <dbReference type="NCBI Taxonomy" id="2998077"/>
    <lineage>
        <taxon>Bacteria</taxon>
        <taxon>Bacillati</taxon>
        <taxon>Bacillota</taxon>
        <taxon>Bacilli</taxon>
        <taxon>Bacillales</taxon>
        <taxon>Bacillaceae</taxon>
        <taxon>Lysinibacillus</taxon>
    </lineage>
</organism>
<proteinExistence type="predicted"/>
<evidence type="ECO:0000313" key="2">
    <source>
        <dbReference type="Proteomes" id="UP001289615"/>
    </source>
</evidence>
<sequence>MNVEQLSALFEYYDRLVKTLDNRFLTQDIRRELELRLITTTQEIEKSLNFMLPSEEGGEDNG</sequence>
<gene>
    <name evidence="1" type="ORF">U6C28_07570</name>
</gene>